<reference evidence="4 5" key="1">
    <citation type="journal article" date="2007" name="Science">
        <title>Sea anemone genome reveals ancestral eumetazoan gene repertoire and genomic organization.</title>
        <authorList>
            <person name="Putnam N.H."/>
            <person name="Srivastava M."/>
            <person name="Hellsten U."/>
            <person name="Dirks B."/>
            <person name="Chapman J."/>
            <person name="Salamov A."/>
            <person name="Terry A."/>
            <person name="Shapiro H."/>
            <person name="Lindquist E."/>
            <person name="Kapitonov V.V."/>
            <person name="Jurka J."/>
            <person name="Genikhovich G."/>
            <person name="Grigoriev I.V."/>
            <person name="Lucas S.M."/>
            <person name="Steele R.E."/>
            <person name="Finnerty J.R."/>
            <person name="Technau U."/>
            <person name="Martindale M.Q."/>
            <person name="Rokhsar D.S."/>
        </authorList>
    </citation>
    <scope>NUCLEOTIDE SEQUENCE [LARGE SCALE GENOMIC DNA]</scope>
    <source>
        <strain evidence="5">CH2 X CH6</strain>
    </source>
</reference>
<dbReference type="SUPFAM" id="SSF48403">
    <property type="entry name" value="Ankyrin repeat"/>
    <property type="match status" value="1"/>
</dbReference>
<dbReference type="AlphaFoldDB" id="A7RKX6"/>
<accession>A7RKX6</accession>
<protein>
    <recommendedName>
        <fullName evidence="6">ANK_REP_REGION domain-containing protein</fullName>
    </recommendedName>
</protein>
<dbReference type="eggNOG" id="KOG0505">
    <property type="taxonomic scope" value="Eukaryota"/>
</dbReference>
<sequence>MNKSPKKLINQSKEIILRQAIEDNDLAQVKFVLRFHIGRINDQDENRMTALHHSCLYGRIEIVRLLLEHGADLEVRDSKGWTALHFAANGGFLDVTSLLLSSCADAAALSYDGQLSIDVATGEGMVFLLASAIIRAGKEEILLRYFGGSTTSLRSIEEESASCVSLNDTVSQEILRASQQFLAHDPKTLRSSTSECALGFKTKTLYASTNKQLRKSYEPMMENAQSDKRTSKELRSFDSAFAPGVLRRLAVSETNLNRSSTQGDPNNNNVCGSPINRATNYYDLKTAVEPEPDWDEIVM</sequence>
<dbReference type="PANTHER" id="PTHR24171">
    <property type="entry name" value="ANKYRIN REPEAT DOMAIN-CONTAINING PROTEIN 39-RELATED"/>
    <property type="match status" value="1"/>
</dbReference>
<evidence type="ECO:0000256" key="3">
    <source>
        <dbReference type="PROSITE-ProRule" id="PRU00023"/>
    </source>
</evidence>
<evidence type="ECO:0000313" key="4">
    <source>
        <dbReference type="EMBL" id="EDO47759.1"/>
    </source>
</evidence>
<keyword evidence="1" id="KW-0677">Repeat</keyword>
<dbReference type="PANTHER" id="PTHR24171:SF8">
    <property type="entry name" value="BRCA1-ASSOCIATED RING DOMAIN PROTEIN 1"/>
    <property type="match status" value="1"/>
</dbReference>
<proteinExistence type="predicted"/>
<organism evidence="4 5">
    <name type="scientific">Nematostella vectensis</name>
    <name type="common">Starlet sea anemone</name>
    <dbReference type="NCBI Taxonomy" id="45351"/>
    <lineage>
        <taxon>Eukaryota</taxon>
        <taxon>Metazoa</taxon>
        <taxon>Cnidaria</taxon>
        <taxon>Anthozoa</taxon>
        <taxon>Hexacorallia</taxon>
        <taxon>Actiniaria</taxon>
        <taxon>Edwardsiidae</taxon>
        <taxon>Nematostella</taxon>
    </lineage>
</organism>
<dbReference type="STRING" id="45351.A7RKX6"/>
<name>A7RKX6_NEMVE</name>
<dbReference type="Pfam" id="PF12796">
    <property type="entry name" value="Ank_2"/>
    <property type="match status" value="1"/>
</dbReference>
<feature type="repeat" description="ANK" evidence="3">
    <location>
        <begin position="79"/>
        <end position="111"/>
    </location>
</feature>
<dbReference type="OMA" id="ENCENWT"/>
<gene>
    <name evidence="4" type="ORF">NEMVEDRAFT_v1g239011</name>
</gene>
<dbReference type="OrthoDB" id="5955452at2759"/>
<evidence type="ECO:0008006" key="6">
    <source>
        <dbReference type="Google" id="ProtNLM"/>
    </source>
</evidence>
<dbReference type="EMBL" id="DS469517">
    <property type="protein sequence ID" value="EDO47759.1"/>
    <property type="molecule type" value="Genomic_DNA"/>
</dbReference>
<dbReference type="InParanoid" id="A7RKX6"/>
<evidence type="ECO:0000256" key="2">
    <source>
        <dbReference type="ARBA" id="ARBA00023043"/>
    </source>
</evidence>
<feature type="repeat" description="ANK" evidence="3">
    <location>
        <begin position="46"/>
        <end position="78"/>
    </location>
</feature>
<dbReference type="PROSITE" id="PS50297">
    <property type="entry name" value="ANK_REP_REGION"/>
    <property type="match status" value="2"/>
</dbReference>
<keyword evidence="2 3" id="KW-0040">ANK repeat</keyword>
<dbReference type="Proteomes" id="UP000001593">
    <property type="component" value="Unassembled WGS sequence"/>
</dbReference>
<evidence type="ECO:0000256" key="1">
    <source>
        <dbReference type="ARBA" id="ARBA00022737"/>
    </source>
</evidence>
<dbReference type="HOGENOM" id="CLU_931553_0_0_1"/>
<dbReference type="KEGG" id="nve:5519958"/>
<dbReference type="Gene3D" id="1.25.40.20">
    <property type="entry name" value="Ankyrin repeat-containing domain"/>
    <property type="match status" value="1"/>
</dbReference>
<keyword evidence="5" id="KW-1185">Reference proteome</keyword>
<dbReference type="SMART" id="SM00248">
    <property type="entry name" value="ANK"/>
    <property type="match status" value="2"/>
</dbReference>
<dbReference type="InterPro" id="IPR002110">
    <property type="entry name" value="Ankyrin_rpt"/>
</dbReference>
<evidence type="ECO:0000313" key="5">
    <source>
        <dbReference type="Proteomes" id="UP000001593"/>
    </source>
</evidence>
<dbReference type="InterPro" id="IPR036770">
    <property type="entry name" value="Ankyrin_rpt-contain_sf"/>
</dbReference>
<dbReference type="PhylomeDB" id="A7RKX6"/>
<dbReference type="PROSITE" id="PS50088">
    <property type="entry name" value="ANK_REPEAT"/>
    <property type="match status" value="2"/>
</dbReference>